<keyword evidence="1" id="KW-0812">Transmembrane</keyword>
<comment type="caution">
    <text evidence="2">The sequence shown here is derived from an EMBL/GenBank/DDBJ whole genome shotgun (WGS) entry which is preliminary data.</text>
</comment>
<keyword evidence="1" id="KW-1133">Transmembrane helix</keyword>
<protein>
    <submittedName>
        <fullName evidence="2">Uncharacterized protein</fullName>
    </submittedName>
</protein>
<dbReference type="Proteomes" id="UP001479290">
    <property type="component" value="Unassembled WGS sequence"/>
</dbReference>
<keyword evidence="3" id="KW-1185">Reference proteome</keyword>
<name>A0AAW1Z635_CULAL</name>
<gene>
    <name evidence="2" type="ORF">ABG768_014037</name>
</gene>
<feature type="non-terminal residue" evidence="2">
    <location>
        <position position="1"/>
    </location>
</feature>
<proteinExistence type="predicted"/>
<evidence type="ECO:0000256" key="1">
    <source>
        <dbReference type="SAM" id="Phobius"/>
    </source>
</evidence>
<accession>A0AAW1Z635</accession>
<dbReference type="EMBL" id="JAWDJR010000020">
    <property type="protein sequence ID" value="KAK9956292.1"/>
    <property type="molecule type" value="Genomic_DNA"/>
</dbReference>
<organism evidence="2 3">
    <name type="scientific">Culter alburnus</name>
    <name type="common">Topmouth culter</name>
    <dbReference type="NCBI Taxonomy" id="194366"/>
    <lineage>
        <taxon>Eukaryota</taxon>
        <taxon>Metazoa</taxon>
        <taxon>Chordata</taxon>
        <taxon>Craniata</taxon>
        <taxon>Vertebrata</taxon>
        <taxon>Euteleostomi</taxon>
        <taxon>Actinopterygii</taxon>
        <taxon>Neopterygii</taxon>
        <taxon>Teleostei</taxon>
        <taxon>Ostariophysi</taxon>
        <taxon>Cypriniformes</taxon>
        <taxon>Xenocyprididae</taxon>
        <taxon>Xenocypridinae</taxon>
        <taxon>Culter</taxon>
    </lineage>
</organism>
<reference evidence="2 3" key="1">
    <citation type="submission" date="2024-05" db="EMBL/GenBank/DDBJ databases">
        <title>A high-quality chromosomal-level genome assembly of Topmouth culter (Culter alburnus).</title>
        <authorList>
            <person name="Zhao H."/>
        </authorList>
    </citation>
    <scope>NUCLEOTIDE SEQUENCE [LARGE SCALE GENOMIC DNA]</scope>
    <source>
        <strain evidence="2">CATC2023</strain>
        <tissue evidence="2">Muscle</tissue>
    </source>
</reference>
<dbReference type="AlphaFoldDB" id="A0AAW1Z635"/>
<feature type="transmembrane region" description="Helical" evidence="1">
    <location>
        <begin position="30"/>
        <end position="51"/>
    </location>
</feature>
<keyword evidence="1" id="KW-0472">Membrane</keyword>
<evidence type="ECO:0000313" key="3">
    <source>
        <dbReference type="Proteomes" id="UP001479290"/>
    </source>
</evidence>
<evidence type="ECO:0000313" key="2">
    <source>
        <dbReference type="EMBL" id="KAK9956292.1"/>
    </source>
</evidence>
<sequence>KKSSTACHPESVKSSIHVLVVLMYQPTSRISGFVLVIYGPILAGHFITITAKPTTRQRVTWMTSQKLDESKEQTLKRPVMPPIL</sequence>